<evidence type="ECO:0000256" key="3">
    <source>
        <dbReference type="ARBA" id="ARBA00020416"/>
    </source>
</evidence>
<evidence type="ECO:0000256" key="5">
    <source>
        <dbReference type="ARBA" id="ARBA00047607"/>
    </source>
</evidence>
<dbReference type="PANTHER" id="PTHR30005:SF0">
    <property type="entry name" value="RETROGRADE REGULATION PROTEIN 2"/>
    <property type="match status" value="1"/>
</dbReference>
<dbReference type="InterPro" id="IPR003695">
    <property type="entry name" value="Ppx_GppA_N"/>
</dbReference>
<dbReference type="InterPro" id="IPR003607">
    <property type="entry name" value="HD/PDEase_dom"/>
</dbReference>
<dbReference type="SUPFAM" id="SSF109604">
    <property type="entry name" value="HD-domain/PDEase-like"/>
    <property type="match status" value="1"/>
</dbReference>
<dbReference type="InterPro" id="IPR043129">
    <property type="entry name" value="ATPase_NBD"/>
</dbReference>
<comment type="similarity">
    <text evidence="1">Belongs to the GppA/Ppx family.</text>
</comment>
<dbReference type="InterPro" id="IPR048950">
    <property type="entry name" value="Ppx_GppA_C"/>
</dbReference>
<dbReference type="Gene3D" id="3.30.420.40">
    <property type="match status" value="1"/>
</dbReference>
<evidence type="ECO:0000256" key="2">
    <source>
        <dbReference type="ARBA" id="ARBA00012451"/>
    </source>
</evidence>
<evidence type="ECO:0000259" key="6">
    <source>
        <dbReference type="Pfam" id="PF02541"/>
    </source>
</evidence>
<accession>A0A2K8N842</accession>
<dbReference type="KEGG" id="kyr:CVV65_11430"/>
<dbReference type="EC" id="3.6.1.11" evidence="2"/>
<keyword evidence="9" id="KW-1185">Reference proteome</keyword>
<protein>
    <recommendedName>
        <fullName evidence="3">Exopolyphosphatase</fullName>
        <ecNumber evidence="2">3.6.1.11</ecNumber>
    </recommendedName>
</protein>
<dbReference type="EMBL" id="CP024955">
    <property type="protein sequence ID" value="ATY85463.1"/>
    <property type="molecule type" value="Genomic_DNA"/>
</dbReference>
<evidence type="ECO:0000313" key="8">
    <source>
        <dbReference type="EMBL" id="ATY85463.1"/>
    </source>
</evidence>
<dbReference type="InterPro" id="IPR030673">
    <property type="entry name" value="PyroPPase_GppA_Ppx"/>
</dbReference>
<comment type="catalytic activity">
    <reaction evidence="5">
        <text>[phosphate](n) + H2O = [phosphate](n-1) + phosphate + H(+)</text>
        <dbReference type="Rhea" id="RHEA:21528"/>
        <dbReference type="Rhea" id="RHEA-COMP:9859"/>
        <dbReference type="Rhea" id="RHEA-COMP:14279"/>
        <dbReference type="ChEBI" id="CHEBI:15377"/>
        <dbReference type="ChEBI" id="CHEBI:15378"/>
        <dbReference type="ChEBI" id="CHEBI:16838"/>
        <dbReference type="ChEBI" id="CHEBI:43474"/>
        <dbReference type="EC" id="3.6.1.11"/>
    </reaction>
</comment>
<keyword evidence="4" id="KW-0378">Hydrolase</keyword>
<dbReference type="NCBIfam" id="TIGR03706">
    <property type="entry name" value="exo_poly_only"/>
    <property type="match status" value="1"/>
</dbReference>
<dbReference type="GO" id="GO:0004309">
    <property type="term" value="F:exopolyphosphatase activity"/>
    <property type="evidence" value="ECO:0007669"/>
    <property type="project" value="UniProtKB-EC"/>
</dbReference>
<sequence>MLYNRNKTRRFPEKYNGGIGMSHELGAIVDLGSNSVRLVIYRQSSQGTQQEIDNLKQTVRLSSHLGDDGRIDEAGIKVALRVLEQFCQLCRAYGVTHITGIATQAVRMAVNREEVLKRIYEATGIPFRVVSGEEEARYGYLAVVNSLAMEEGVTVDIGGGSTEITVFRGRRLVRADSIPYGAVSLTREFLRSDLPSMKDMKNLDRVIQRELDRRPWLTGLGFPVIGMGGTARSLARIHQRRRHYPLLILHGYEMWPTEVTAILDMVRSMPIAKRRNINGLSADRADIITAGLAMLDQILKRVGTSRFIISNKGLRDGVLMEQVLHIRGQELLPDTLMYSIENVHDQFGLNRDHAFHVWELADQLLTAMVKHGLVVASEEHRRWLQVAALLHDIGRAISIYNTSKHTFYLLLQIPLFGVSHRDRVMAAAIAAFKSTKQIQTYLSMYQEFFDEEDIPAIAQLGVILRLVRAFDRTETGAVTGLDLQPDGRVWKLIVKARQPLGIELDLALEWTKKCRKVFQREIRLEVDDLDRAARI</sequence>
<organism evidence="8 9">
    <name type="scientific">Kyrpidia spormannii</name>
    <dbReference type="NCBI Taxonomy" id="2055160"/>
    <lineage>
        <taxon>Bacteria</taxon>
        <taxon>Bacillati</taxon>
        <taxon>Bacillota</taxon>
        <taxon>Bacilli</taxon>
        <taxon>Bacillales</taxon>
        <taxon>Alicyclobacillaceae</taxon>
        <taxon>Kyrpidia</taxon>
    </lineage>
</organism>
<dbReference type="InterPro" id="IPR022371">
    <property type="entry name" value="Exopolyphosphatase"/>
</dbReference>
<dbReference type="CDD" id="cd24052">
    <property type="entry name" value="ASKHA_NBD_HpPPX-GppA-like"/>
    <property type="match status" value="1"/>
</dbReference>
<gene>
    <name evidence="8" type="primary">ppx</name>
    <name evidence="8" type="ORF">CVV65_11430</name>
</gene>
<dbReference type="SUPFAM" id="SSF53067">
    <property type="entry name" value="Actin-like ATPase domain"/>
    <property type="match status" value="2"/>
</dbReference>
<dbReference type="OrthoDB" id="9807195at2"/>
<dbReference type="PIRSF" id="PIRSF001267">
    <property type="entry name" value="Pyrophosphatase_GppA_Ppx"/>
    <property type="match status" value="1"/>
</dbReference>
<proteinExistence type="inferred from homology"/>
<dbReference type="InterPro" id="IPR050273">
    <property type="entry name" value="GppA/Ppx_hydrolase"/>
</dbReference>
<dbReference type="GO" id="GO:0006357">
    <property type="term" value="P:regulation of transcription by RNA polymerase II"/>
    <property type="evidence" value="ECO:0007669"/>
    <property type="project" value="TreeGrafter"/>
</dbReference>
<name>A0A2K8N842_9BACL</name>
<evidence type="ECO:0000259" key="7">
    <source>
        <dbReference type="Pfam" id="PF21447"/>
    </source>
</evidence>
<evidence type="ECO:0000313" key="9">
    <source>
        <dbReference type="Proteomes" id="UP000231932"/>
    </source>
</evidence>
<dbReference type="Pfam" id="PF02541">
    <property type="entry name" value="Ppx-GppA"/>
    <property type="match status" value="1"/>
</dbReference>
<dbReference type="Gene3D" id="3.30.420.150">
    <property type="entry name" value="Exopolyphosphatase. Domain 2"/>
    <property type="match status" value="1"/>
</dbReference>
<dbReference type="CDD" id="cd00077">
    <property type="entry name" value="HDc"/>
    <property type="match status" value="1"/>
</dbReference>
<dbReference type="PANTHER" id="PTHR30005">
    <property type="entry name" value="EXOPOLYPHOSPHATASE"/>
    <property type="match status" value="1"/>
</dbReference>
<reference evidence="9" key="1">
    <citation type="submission" date="2017-11" db="EMBL/GenBank/DDBJ databases">
        <title>Complete Genome Sequence of Kyrpidia sp. Strain EA-1, a thermophilic, hydrogen-oxidizing Bacterium, isolated from the Azores.</title>
        <authorList>
            <person name="Reiner J.E."/>
            <person name="Lapp C.J."/>
            <person name="Bunk B."/>
            <person name="Gescher J."/>
        </authorList>
    </citation>
    <scope>NUCLEOTIDE SEQUENCE [LARGE SCALE GENOMIC DNA]</scope>
    <source>
        <strain evidence="9">EA-1</strain>
    </source>
</reference>
<dbReference type="Pfam" id="PF21447">
    <property type="entry name" value="Ppx-GppA_III"/>
    <property type="match status" value="1"/>
</dbReference>
<dbReference type="AlphaFoldDB" id="A0A2K8N842"/>
<feature type="domain" description="Ppx/GppA phosphatase N-terminal" evidence="6">
    <location>
        <begin position="39"/>
        <end position="324"/>
    </location>
</feature>
<dbReference type="GO" id="GO:0006793">
    <property type="term" value="P:phosphorus metabolic process"/>
    <property type="evidence" value="ECO:0007669"/>
    <property type="project" value="InterPro"/>
</dbReference>
<feature type="domain" description="Ppx/GppA phosphatase C-terminal" evidence="7">
    <location>
        <begin position="339"/>
        <end position="480"/>
    </location>
</feature>
<evidence type="ECO:0000256" key="1">
    <source>
        <dbReference type="ARBA" id="ARBA00007125"/>
    </source>
</evidence>
<dbReference type="Gene3D" id="1.10.3210.10">
    <property type="entry name" value="Hypothetical protein af1432"/>
    <property type="match status" value="1"/>
</dbReference>
<evidence type="ECO:0000256" key="4">
    <source>
        <dbReference type="ARBA" id="ARBA00022801"/>
    </source>
</evidence>
<dbReference type="Proteomes" id="UP000231932">
    <property type="component" value="Chromosome"/>
</dbReference>